<evidence type="ECO:0000313" key="2">
    <source>
        <dbReference type="Proteomes" id="UP000437065"/>
    </source>
</evidence>
<gene>
    <name evidence="1" type="ORF">GRX01_06405</name>
</gene>
<proteinExistence type="predicted"/>
<evidence type="ECO:0000313" key="1">
    <source>
        <dbReference type="EMBL" id="MXR40972.1"/>
    </source>
</evidence>
<dbReference type="AlphaFoldDB" id="A0A6B0SXF8"/>
<name>A0A6B0SXF8_9EURY</name>
<comment type="caution">
    <text evidence="1">The sequence shown here is derived from an EMBL/GenBank/DDBJ whole genome shotgun (WGS) entry which is preliminary data.</text>
</comment>
<reference evidence="1 2" key="1">
    <citation type="submission" date="2019-12" db="EMBL/GenBank/DDBJ databases">
        <title>Isolation and characterization of three novel carbon monoxide-oxidizing members of Halobacteria from salione crusts and soils.</title>
        <authorList>
            <person name="Myers M.R."/>
            <person name="King G.M."/>
        </authorList>
    </citation>
    <scope>NUCLEOTIDE SEQUENCE [LARGE SCALE GENOMIC DNA]</scope>
    <source>
        <strain evidence="1 2">WSA2</strain>
    </source>
</reference>
<dbReference type="EMBL" id="WUUS01000003">
    <property type="protein sequence ID" value="MXR40972.1"/>
    <property type="molecule type" value="Genomic_DNA"/>
</dbReference>
<keyword evidence="2" id="KW-1185">Reference proteome</keyword>
<dbReference type="RefSeq" id="WP_159664646.1">
    <property type="nucleotide sequence ID" value="NZ_WUUS01000003.1"/>
</dbReference>
<accession>A0A6B0SXF8</accession>
<dbReference type="Proteomes" id="UP000437065">
    <property type="component" value="Unassembled WGS sequence"/>
</dbReference>
<protein>
    <submittedName>
        <fullName evidence="1">Uncharacterized protein</fullName>
    </submittedName>
</protein>
<organism evidence="1 2">
    <name type="scientific">Halobaculum saliterrae</name>
    <dbReference type="NCBI Taxonomy" id="2073113"/>
    <lineage>
        <taxon>Archaea</taxon>
        <taxon>Methanobacteriati</taxon>
        <taxon>Methanobacteriota</taxon>
        <taxon>Stenosarchaea group</taxon>
        <taxon>Halobacteria</taxon>
        <taxon>Halobacteriales</taxon>
        <taxon>Haloferacaceae</taxon>
        <taxon>Halobaculum</taxon>
    </lineage>
</organism>
<sequence>MNVQVSGDSSALLVIDESSNAPSVVGSSGGSSGEISFPIGSSTGLNENATTVLTPIVNVTNNGNEAVNLTVPATSDNGSVTVVVVDPTDVTFGNAVLTQGQNQEFGLRLILDDSFSDRDSFTITLEINTEDDDGS</sequence>